<gene>
    <name evidence="1" type="ORF">DFH08DRAFT_1026556</name>
</gene>
<comment type="caution">
    <text evidence="1">The sequence shown here is derived from an EMBL/GenBank/DDBJ whole genome shotgun (WGS) entry which is preliminary data.</text>
</comment>
<accession>A0AAD7EIP0</accession>
<name>A0AAD7EIP0_9AGAR</name>
<protein>
    <submittedName>
        <fullName evidence="1">Uncharacterized protein</fullName>
    </submittedName>
</protein>
<keyword evidence="2" id="KW-1185">Reference proteome</keyword>
<reference evidence="1" key="1">
    <citation type="submission" date="2023-03" db="EMBL/GenBank/DDBJ databases">
        <title>Massive genome expansion in bonnet fungi (Mycena s.s.) driven by repeated elements and novel gene families across ecological guilds.</title>
        <authorList>
            <consortium name="Lawrence Berkeley National Laboratory"/>
            <person name="Harder C.B."/>
            <person name="Miyauchi S."/>
            <person name="Viragh M."/>
            <person name="Kuo A."/>
            <person name="Thoen E."/>
            <person name="Andreopoulos B."/>
            <person name="Lu D."/>
            <person name="Skrede I."/>
            <person name="Drula E."/>
            <person name="Henrissat B."/>
            <person name="Morin E."/>
            <person name="Kohler A."/>
            <person name="Barry K."/>
            <person name="LaButti K."/>
            <person name="Morin E."/>
            <person name="Salamov A."/>
            <person name="Lipzen A."/>
            <person name="Mereny Z."/>
            <person name="Hegedus B."/>
            <person name="Baldrian P."/>
            <person name="Stursova M."/>
            <person name="Weitz H."/>
            <person name="Taylor A."/>
            <person name="Grigoriev I.V."/>
            <person name="Nagy L.G."/>
            <person name="Martin F."/>
            <person name="Kauserud H."/>
        </authorList>
    </citation>
    <scope>NUCLEOTIDE SEQUENCE</scope>
    <source>
        <strain evidence="1">CBHHK002</strain>
    </source>
</reference>
<sequence>RSSHGRPRRIISTLDPTSLLPGDYLDLSRLKEPCISFTRSRGAKRAQRLLYYPSPGLGYTAFPTACTGFLHYYRDRDAAPLEGSVRFRVTSQNAPSSFQHGHDLLLPSGLPWQVTLAQVACRTNYAGFRAQLLLEDLVAAEQLSQCLTICGDRDKIRPSNNLFRMNQDFAVNFSGGSTLTVAGQALHSFQICHIFKAYAQRKHYFPWTGSGLARFEPATHPRYAQRRVVHLRITKIVTPVCRSRQADRKNVSLLKPEEGQLLTHTPYGHAPEPWAYDIDAKDTTLASALRVLWDNSQIP</sequence>
<proteinExistence type="predicted"/>
<evidence type="ECO:0000313" key="2">
    <source>
        <dbReference type="Proteomes" id="UP001218218"/>
    </source>
</evidence>
<organism evidence="1 2">
    <name type="scientific">Mycena albidolilacea</name>
    <dbReference type="NCBI Taxonomy" id="1033008"/>
    <lineage>
        <taxon>Eukaryota</taxon>
        <taxon>Fungi</taxon>
        <taxon>Dikarya</taxon>
        <taxon>Basidiomycota</taxon>
        <taxon>Agaricomycotina</taxon>
        <taxon>Agaricomycetes</taxon>
        <taxon>Agaricomycetidae</taxon>
        <taxon>Agaricales</taxon>
        <taxon>Marasmiineae</taxon>
        <taxon>Mycenaceae</taxon>
        <taxon>Mycena</taxon>
    </lineage>
</organism>
<feature type="non-terminal residue" evidence="1">
    <location>
        <position position="1"/>
    </location>
</feature>
<dbReference type="EMBL" id="JARIHO010000041">
    <property type="protein sequence ID" value="KAJ7327529.1"/>
    <property type="molecule type" value="Genomic_DNA"/>
</dbReference>
<evidence type="ECO:0000313" key="1">
    <source>
        <dbReference type="EMBL" id="KAJ7327529.1"/>
    </source>
</evidence>
<dbReference type="Proteomes" id="UP001218218">
    <property type="component" value="Unassembled WGS sequence"/>
</dbReference>
<dbReference type="AlphaFoldDB" id="A0AAD7EIP0"/>